<evidence type="ECO:0000313" key="6">
    <source>
        <dbReference type="RefSeq" id="XP_019631112.1"/>
    </source>
</evidence>
<feature type="chain" id="PRO_5044647619" evidence="3">
    <location>
        <begin position="20"/>
        <end position="132"/>
    </location>
</feature>
<dbReference type="RefSeq" id="XP_019631113.1">
    <property type="nucleotide sequence ID" value="XM_019775554.1"/>
</dbReference>
<feature type="signal peptide" evidence="3">
    <location>
        <begin position="1"/>
        <end position="19"/>
    </location>
</feature>
<sequence length="132" mass="13834">MKTILAILLVGAFVGLGGALQCRKCSVTFTDDSDCKNNVSAVMSETCPQNQSYCYVRVTTVATLRTHVSRGCASSCDVTDDCKNIIGTGDCYRCCTTDNCNFETPDYGGASAVHVSLTVLIAAAIGTIASVL</sequence>
<dbReference type="InterPro" id="IPR045860">
    <property type="entry name" value="Snake_toxin-like_sf"/>
</dbReference>
<evidence type="ECO:0000256" key="1">
    <source>
        <dbReference type="ARBA" id="ARBA00022729"/>
    </source>
</evidence>
<reference evidence="5 6" key="1">
    <citation type="submission" date="2025-04" db="UniProtKB">
        <authorList>
            <consortium name="RefSeq"/>
        </authorList>
    </citation>
    <scope>IDENTIFICATION</scope>
    <source>
        <tissue evidence="5 6">Gonad</tissue>
    </source>
</reference>
<dbReference type="Gene3D" id="2.10.60.10">
    <property type="entry name" value="CD59"/>
    <property type="match status" value="1"/>
</dbReference>
<dbReference type="OrthoDB" id="10004118at2759"/>
<dbReference type="Pfam" id="PF21947">
    <property type="entry name" value="Toxin_cobra-type"/>
    <property type="match status" value="1"/>
</dbReference>
<evidence type="ECO:0000256" key="2">
    <source>
        <dbReference type="ARBA" id="ARBA00023157"/>
    </source>
</evidence>
<dbReference type="GeneID" id="109475021"/>
<dbReference type="AlphaFoldDB" id="A0A6P4Z3G5"/>
<organism evidence="4 7">
    <name type="scientific">Branchiostoma belcheri</name>
    <name type="common">Amphioxus</name>
    <dbReference type="NCBI Taxonomy" id="7741"/>
    <lineage>
        <taxon>Eukaryota</taxon>
        <taxon>Metazoa</taxon>
        <taxon>Chordata</taxon>
        <taxon>Cephalochordata</taxon>
        <taxon>Leptocardii</taxon>
        <taxon>Amphioxiformes</taxon>
        <taxon>Branchiostomatidae</taxon>
        <taxon>Branchiostoma</taxon>
    </lineage>
</organism>
<dbReference type="SUPFAM" id="SSF57302">
    <property type="entry name" value="Snake toxin-like"/>
    <property type="match status" value="1"/>
</dbReference>
<dbReference type="PANTHER" id="PTHR10036:SF3">
    <property type="entry name" value="PROTEIN SLEEPLESS-RELATED"/>
    <property type="match status" value="1"/>
</dbReference>
<proteinExistence type="predicted"/>
<keyword evidence="4" id="KW-1185">Reference proteome</keyword>
<dbReference type="RefSeq" id="XP_019631112.1">
    <property type="nucleotide sequence ID" value="XM_019775553.1"/>
</dbReference>
<dbReference type="Proteomes" id="UP000515135">
    <property type="component" value="Unplaced"/>
</dbReference>
<protein>
    <submittedName>
        <fullName evidence="5 6">Probable weak neurotoxin 3FTx-Lio1</fullName>
    </submittedName>
</protein>
<evidence type="ECO:0000313" key="5">
    <source>
        <dbReference type="RefSeq" id="XP_019631111.1"/>
    </source>
</evidence>
<dbReference type="KEGG" id="bbel:109475021"/>
<dbReference type="RefSeq" id="XP_019631111.1">
    <property type="nucleotide sequence ID" value="XM_019775552.1"/>
</dbReference>
<dbReference type="PANTHER" id="PTHR10036">
    <property type="entry name" value="CD59 GLYCOPROTEIN"/>
    <property type="match status" value="1"/>
</dbReference>
<accession>A0A6P4Z3G5</accession>
<evidence type="ECO:0000313" key="4">
    <source>
        <dbReference type="Proteomes" id="UP000515135"/>
    </source>
</evidence>
<dbReference type="CDD" id="cd00117">
    <property type="entry name" value="TFP"/>
    <property type="match status" value="1"/>
</dbReference>
<gene>
    <name evidence="5 6 7" type="primary">LOC109475021</name>
</gene>
<evidence type="ECO:0000256" key="3">
    <source>
        <dbReference type="SAM" id="SignalP"/>
    </source>
</evidence>
<dbReference type="InterPro" id="IPR054131">
    <property type="entry name" value="Toxin_cobra-type"/>
</dbReference>
<keyword evidence="5 6" id="KW-0800">Toxin</keyword>
<keyword evidence="2" id="KW-1015">Disulfide bond</keyword>
<evidence type="ECO:0000313" key="7">
    <source>
        <dbReference type="RefSeq" id="XP_019631113.1"/>
    </source>
</evidence>
<keyword evidence="1 3" id="KW-0732">Signal</keyword>
<name>A0A6P4Z3G5_BRABE</name>
<keyword evidence="5 6" id="KW-0528">Neurotoxin</keyword>